<dbReference type="GO" id="GO:0016987">
    <property type="term" value="F:sigma factor activity"/>
    <property type="evidence" value="ECO:0007669"/>
    <property type="project" value="UniProtKB-KW"/>
</dbReference>
<dbReference type="PROSITE" id="PS51257">
    <property type="entry name" value="PROKAR_LIPOPROTEIN"/>
    <property type="match status" value="1"/>
</dbReference>
<dbReference type="CDD" id="cd06171">
    <property type="entry name" value="Sigma70_r4"/>
    <property type="match status" value="1"/>
</dbReference>
<dbReference type="Gene3D" id="1.10.10.10">
    <property type="entry name" value="Winged helix-like DNA-binding domain superfamily/Winged helix DNA-binding domain"/>
    <property type="match status" value="1"/>
</dbReference>
<dbReference type="GO" id="GO:0003677">
    <property type="term" value="F:DNA binding"/>
    <property type="evidence" value="ECO:0007669"/>
    <property type="project" value="UniProtKB-KW"/>
</dbReference>
<evidence type="ECO:0000256" key="4">
    <source>
        <dbReference type="ARBA" id="ARBA00023125"/>
    </source>
</evidence>
<dbReference type="InterPro" id="IPR014284">
    <property type="entry name" value="RNA_pol_sigma-70_dom"/>
</dbReference>
<dbReference type="NCBIfam" id="TIGR02937">
    <property type="entry name" value="sigma70-ECF"/>
    <property type="match status" value="1"/>
</dbReference>
<dbReference type="InterPro" id="IPR007627">
    <property type="entry name" value="RNA_pol_sigma70_r2"/>
</dbReference>
<evidence type="ECO:0000259" key="6">
    <source>
        <dbReference type="Pfam" id="PF04542"/>
    </source>
</evidence>
<dbReference type="Pfam" id="PF04545">
    <property type="entry name" value="Sigma70_r4"/>
    <property type="match status" value="1"/>
</dbReference>
<organism evidence="8 9">
    <name type="scientific">Desulfovibrio psychrotolerans</name>
    <dbReference type="NCBI Taxonomy" id="415242"/>
    <lineage>
        <taxon>Bacteria</taxon>
        <taxon>Pseudomonadati</taxon>
        <taxon>Thermodesulfobacteriota</taxon>
        <taxon>Desulfovibrionia</taxon>
        <taxon>Desulfovibrionales</taxon>
        <taxon>Desulfovibrionaceae</taxon>
        <taxon>Desulfovibrio</taxon>
    </lineage>
</organism>
<keyword evidence="3" id="KW-0731">Sigma factor</keyword>
<evidence type="ECO:0000256" key="2">
    <source>
        <dbReference type="ARBA" id="ARBA00023015"/>
    </source>
</evidence>
<accession>A0A7J0BZ93</accession>
<dbReference type="InterPro" id="IPR013325">
    <property type="entry name" value="RNA_pol_sigma_r2"/>
</dbReference>
<dbReference type="InterPro" id="IPR007630">
    <property type="entry name" value="RNA_pol_sigma70_r4"/>
</dbReference>
<keyword evidence="4" id="KW-0238">DNA-binding</keyword>
<dbReference type="EMBL" id="BLVP01000036">
    <property type="protein sequence ID" value="GFM38461.1"/>
    <property type="molecule type" value="Genomic_DNA"/>
</dbReference>
<evidence type="ECO:0000256" key="3">
    <source>
        <dbReference type="ARBA" id="ARBA00023082"/>
    </source>
</evidence>
<evidence type="ECO:0000256" key="5">
    <source>
        <dbReference type="ARBA" id="ARBA00023163"/>
    </source>
</evidence>
<evidence type="ECO:0000256" key="1">
    <source>
        <dbReference type="ARBA" id="ARBA00010641"/>
    </source>
</evidence>
<dbReference type="InterPro" id="IPR013324">
    <property type="entry name" value="RNA_pol_sigma_r3/r4-like"/>
</dbReference>
<dbReference type="SUPFAM" id="SSF88659">
    <property type="entry name" value="Sigma3 and sigma4 domains of RNA polymerase sigma factors"/>
    <property type="match status" value="1"/>
</dbReference>
<name>A0A7J0BZ93_9BACT</name>
<evidence type="ECO:0000313" key="9">
    <source>
        <dbReference type="Proteomes" id="UP000503820"/>
    </source>
</evidence>
<dbReference type="RefSeq" id="WP_174411066.1">
    <property type="nucleotide sequence ID" value="NZ_BLVP01000036.1"/>
</dbReference>
<evidence type="ECO:0000259" key="7">
    <source>
        <dbReference type="Pfam" id="PF04545"/>
    </source>
</evidence>
<evidence type="ECO:0008006" key="10">
    <source>
        <dbReference type="Google" id="ProtNLM"/>
    </source>
</evidence>
<proteinExistence type="inferred from homology"/>
<comment type="similarity">
    <text evidence="1">Belongs to the sigma-70 factor family. ECF subfamily.</text>
</comment>
<dbReference type="AlphaFoldDB" id="A0A7J0BZ93"/>
<dbReference type="SUPFAM" id="SSF88946">
    <property type="entry name" value="Sigma2 domain of RNA polymerase sigma factors"/>
    <property type="match status" value="1"/>
</dbReference>
<dbReference type="InterPro" id="IPR039425">
    <property type="entry name" value="RNA_pol_sigma-70-like"/>
</dbReference>
<sequence>MKSAAAHQPRIGSMPSVALGACQADITACLMGDRRAWQEFVSCYKQHITRVVSWTLRRHSPQLPLAEETDDVVQEVFMRLIRGNYRLLESWNPQRGTFSTWLTVVSRSTALDTLRNTRSRALAHSMHLSLDECPELLADVKSSTDALHIPEGILTPRQKSVLLLMFEKDMTAEEIAAFLDISPQTVRSTMHSAILRLREQFIRSDEFVTFGNRNVKK</sequence>
<dbReference type="PANTHER" id="PTHR43133:SF51">
    <property type="entry name" value="RNA POLYMERASE SIGMA FACTOR"/>
    <property type="match status" value="1"/>
</dbReference>
<keyword evidence="2" id="KW-0805">Transcription regulation</keyword>
<dbReference type="PANTHER" id="PTHR43133">
    <property type="entry name" value="RNA POLYMERASE ECF-TYPE SIGMA FACTO"/>
    <property type="match status" value="1"/>
</dbReference>
<feature type="domain" description="RNA polymerase sigma-70 region 2" evidence="6">
    <location>
        <begin position="44"/>
        <end position="118"/>
    </location>
</feature>
<evidence type="ECO:0000313" key="8">
    <source>
        <dbReference type="EMBL" id="GFM38461.1"/>
    </source>
</evidence>
<protein>
    <recommendedName>
        <fullName evidence="10">DNA-directed RNA polymerase sigma-70 factor</fullName>
    </recommendedName>
</protein>
<comment type="caution">
    <text evidence="8">The sequence shown here is derived from an EMBL/GenBank/DDBJ whole genome shotgun (WGS) entry which is preliminary data.</text>
</comment>
<dbReference type="Pfam" id="PF04542">
    <property type="entry name" value="Sigma70_r2"/>
    <property type="match status" value="1"/>
</dbReference>
<dbReference type="InterPro" id="IPR036388">
    <property type="entry name" value="WH-like_DNA-bd_sf"/>
</dbReference>
<keyword evidence="5" id="KW-0804">Transcription</keyword>
<dbReference type="Proteomes" id="UP000503820">
    <property type="component" value="Unassembled WGS sequence"/>
</dbReference>
<reference evidence="8 9" key="1">
    <citation type="submission" date="2020-05" db="EMBL/GenBank/DDBJ databases">
        <title>Draft genome sequence of Desulfovibrio psychrotolerans JS1T.</title>
        <authorList>
            <person name="Ueno A."/>
            <person name="Tamazawa S."/>
            <person name="Tamamura S."/>
            <person name="Murakami T."/>
            <person name="Kiyama T."/>
            <person name="Inomata H."/>
            <person name="Amano Y."/>
            <person name="Miyakawa K."/>
            <person name="Tamaki H."/>
            <person name="Naganuma T."/>
            <person name="Kaneko K."/>
        </authorList>
    </citation>
    <scope>NUCLEOTIDE SEQUENCE [LARGE SCALE GENOMIC DNA]</scope>
    <source>
        <strain evidence="8 9">JS1</strain>
    </source>
</reference>
<keyword evidence="9" id="KW-1185">Reference proteome</keyword>
<dbReference type="Gene3D" id="1.10.1740.10">
    <property type="match status" value="1"/>
</dbReference>
<gene>
    <name evidence="8" type="ORF">DSM19430T_31450</name>
</gene>
<feature type="domain" description="RNA polymerase sigma-70 region 4" evidence="7">
    <location>
        <begin position="154"/>
        <end position="199"/>
    </location>
</feature>
<dbReference type="GO" id="GO:0006352">
    <property type="term" value="P:DNA-templated transcription initiation"/>
    <property type="evidence" value="ECO:0007669"/>
    <property type="project" value="InterPro"/>
</dbReference>